<keyword evidence="3" id="KW-1185">Reference proteome</keyword>
<accession>A0ABR3ZED4</accession>
<organism evidence="2 3">
    <name type="scientific">Sporothrix stenoceras</name>
    <dbReference type="NCBI Taxonomy" id="5173"/>
    <lineage>
        <taxon>Eukaryota</taxon>
        <taxon>Fungi</taxon>
        <taxon>Dikarya</taxon>
        <taxon>Ascomycota</taxon>
        <taxon>Pezizomycotina</taxon>
        <taxon>Sordariomycetes</taxon>
        <taxon>Sordariomycetidae</taxon>
        <taxon>Ophiostomatales</taxon>
        <taxon>Ophiostomataceae</taxon>
        <taxon>Sporothrix</taxon>
    </lineage>
</organism>
<feature type="compositionally biased region" description="Low complexity" evidence="1">
    <location>
        <begin position="406"/>
        <end position="418"/>
    </location>
</feature>
<name>A0ABR3ZED4_9PEZI</name>
<gene>
    <name evidence="2" type="ORF">Sste5346_003446</name>
</gene>
<reference evidence="2 3" key="1">
    <citation type="journal article" date="2024" name="IMA Fungus">
        <title>IMA Genome - F19 : A genome assembly and annotation guide to empower mycologists, including annotated draft genome sequences of Ceratocystis pirilliformis, Diaporthe australafricana, Fusarium ophioides, Paecilomyces lecythidis, and Sporothrix stenoceras.</title>
        <authorList>
            <person name="Aylward J."/>
            <person name="Wilson A.M."/>
            <person name="Visagie C.M."/>
            <person name="Spraker J."/>
            <person name="Barnes I."/>
            <person name="Buitendag C."/>
            <person name="Ceriani C."/>
            <person name="Del Mar Angel L."/>
            <person name="du Plessis D."/>
            <person name="Fuchs T."/>
            <person name="Gasser K."/>
            <person name="Kramer D."/>
            <person name="Li W."/>
            <person name="Munsamy K."/>
            <person name="Piso A."/>
            <person name="Price J.L."/>
            <person name="Sonnekus B."/>
            <person name="Thomas C."/>
            <person name="van der Nest A."/>
            <person name="van Dijk A."/>
            <person name="van Heerden A."/>
            <person name="van Vuuren N."/>
            <person name="Yilmaz N."/>
            <person name="Duong T.A."/>
            <person name="van der Merwe N.A."/>
            <person name="Wingfield M.J."/>
            <person name="Wingfield B.D."/>
        </authorList>
    </citation>
    <scope>NUCLEOTIDE SEQUENCE [LARGE SCALE GENOMIC DNA]</scope>
    <source>
        <strain evidence="2 3">CMW 5346</strain>
    </source>
</reference>
<evidence type="ECO:0000313" key="3">
    <source>
        <dbReference type="Proteomes" id="UP001583186"/>
    </source>
</evidence>
<proteinExistence type="predicted"/>
<protein>
    <submittedName>
        <fullName evidence="2">Uncharacterized protein</fullName>
    </submittedName>
</protein>
<feature type="compositionally biased region" description="Acidic residues" evidence="1">
    <location>
        <begin position="308"/>
        <end position="317"/>
    </location>
</feature>
<feature type="region of interest" description="Disordered" evidence="1">
    <location>
        <begin position="221"/>
        <end position="285"/>
    </location>
</feature>
<feature type="compositionally biased region" description="Polar residues" evidence="1">
    <location>
        <begin position="86"/>
        <end position="98"/>
    </location>
</feature>
<feature type="compositionally biased region" description="Polar residues" evidence="1">
    <location>
        <begin position="348"/>
        <end position="359"/>
    </location>
</feature>
<comment type="caution">
    <text evidence="2">The sequence shown here is derived from an EMBL/GenBank/DDBJ whole genome shotgun (WGS) entry which is preliminary data.</text>
</comment>
<evidence type="ECO:0000256" key="1">
    <source>
        <dbReference type="SAM" id="MobiDB-lite"/>
    </source>
</evidence>
<dbReference type="EMBL" id="JAWCUI010000015">
    <property type="protein sequence ID" value="KAL1898542.1"/>
    <property type="molecule type" value="Genomic_DNA"/>
</dbReference>
<feature type="region of interest" description="Disordered" evidence="1">
    <location>
        <begin position="1"/>
        <end position="168"/>
    </location>
</feature>
<evidence type="ECO:0000313" key="2">
    <source>
        <dbReference type="EMBL" id="KAL1898542.1"/>
    </source>
</evidence>
<feature type="region of interest" description="Disordered" evidence="1">
    <location>
        <begin position="308"/>
        <end position="481"/>
    </location>
</feature>
<feature type="compositionally biased region" description="Low complexity" evidence="1">
    <location>
        <begin position="41"/>
        <end position="68"/>
    </location>
</feature>
<sequence>MATTPIVAATPSPPPHIHTPNTPRLGFADSWEPFSPRKSSRIAAASKNNSSSNNTSRSASARTPSPSANVRRAVRPPRSPKVSKQAPPQAQHSLQQHPQHLDIAAFSPAPTPRKKRAMPTAHFLSPEDAFKSNKKAAAGESSSTFSRMGAGMLPTPAKTPSKKVHAASQNESNIAAIARNLFHHNDVDEVMASPSKTPSRKGKKYTGFSLESFAVVEDEEPIPIFTDSQDRVPEADSSAENPFFGDSAAAAAAAAPSTSTEPARRRSKRNQVSIPGEGKLTVEEATRREDGLVYVFRGKKIFRKFEDAADAQEEDILDGMGSSNGGKGKRMTRSAIKPRLLFPREDSSFTTETTPNGGSTEDEEADTDIEDGNLVGGDDEEEVEEEDIVEDEHALTSAPNTPPPASKYAAPASPPTTTRARRSGHKAAEELTPKAVAPKKRSPFDGWRQTKSSASAVGHKRTVDALGSSPTAAAGAKRSRA</sequence>
<feature type="compositionally biased region" description="Acidic residues" evidence="1">
    <location>
        <begin position="360"/>
        <end position="390"/>
    </location>
</feature>
<dbReference type="Proteomes" id="UP001583186">
    <property type="component" value="Unassembled WGS sequence"/>
</dbReference>